<evidence type="ECO:0000313" key="1">
    <source>
        <dbReference type="EMBL" id="MBD2864623.1"/>
    </source>
</evidence>
<keyword evidence="2" id="KW-1185">Reference proteome</keyword>
<comment type="caution">
    <text evidence="1">The sequence shown here is derived from an EMBL/GenBank/DDBJ whole genome shotgun (WGS) entry which is preliminary data.</text>
</comment>
<evidence type="ECO:0000313" key="2">
    <source>
        <dbReference type="Proteomes" id="UP000639396"/>
    </source>
</evidence>
<gene>
    <name evidence="1" type="ORF">IDH45_21775</name>
</gene>
<dbReference type="AlphaFoldDB" id="A0A927CDD8"/>
<proteinExistence type="predicted"/>
<protein>
    <submittedName>
        <fullName evidence="1">Uncharacterized protein</fullName>
    </submittedName>
</protein>
<reference evidence="1" key="1">
    <citation type="submission" date="2020-09" db="EMBL/GenBank/DDBJ databases">
        <title>A novel bacterium of genus Paenibacillus, isolated from South China Sea.</title>
        <authorList>
            <person name="Huang H."/>
            <person name="Mo K."/>
            <person name="Hu Y."/>
        </authorList>
    </citation>
    <scope>NUCLEOTIDE SEQUENCE</scope>
    <source>
        <strain evidence="1">IB182363</strain>
    </source>
</reference>
<organism evidence="1 2">
    <name type="scientific">Paenibacillus oceani</name>
    <dbReference type="NCBI Taxonomy" id="2772510"/>
    <lineage>
        <taxon>Bacteria</taxon>
        <taxon>Bacillati</taxon>
        <taxon>Bacillota</taxon>
        <taxon>Bacilli</taxon>
        <taxon>Bacillales</taxon>
        <taxon>Paenibacillaceae</taxon>
        <taxon>Paenibacillus</taxon>
    </lineage>
</organism>
<accession>A0A927CDD8</accession>
<dbReference type="Pfam" id="PF03682">
    <property type="entry name" value="UPF0158"/>
    <property type="match status" value="1"/>
</dbReference>
<name>A0A927CDD8_9BACL</name>
<dbReference type="Proteomes" id="UP000639396">
    <property type="component" value="Unassembled WGS sequence"/>
</dbReference>
<dbReference type="InterPro" id="IPR005361">
    <property type="entry name" value="UPF0158"/>
</dbReference>
<dbReference type="RefSeq" id="WP_190930248.1">
    <property type="nucleotide sequence ID" value="NZ_JACXJA010000031.1"/>
</dbReference>
<dbReference type="EMBL" id="JACXJA010000031">
    <property type="protein sequence ID" value="MBD2864623.1"/>
    <property type="molecule type" value="Genomic_DNA"/>
</dbReference>
<sequence>MRVQLMDELIDAYLESGFEHPYYLDLQTGEVILDLDEKDTGVPGIDWDDEASEGRYVNIPKIDSREAYAVMTKFAQTTESDPDNLLLAALDRNRPFRGFKDTLYDLNLWDPWNQFELKHAEEVIREWLEEEGLDYEELNLKYKANDSNYSAL</sequence>